<evidence type="ECO:0000256" key="1">
    <source>
        <dbReference type="SAM" id="MobiDB-lite"/>
    </source>
</evidence>
<reference evidence="3 4" key="1">
    <citation type="journal article" date="2020" name="Nature">
        <title>Six reference-quality genomes reveal evolution of bat adaptations.</title>
        <authorList>
            <person name="Jebb D."/>
            <person name="Huang Z."/>
            <person name="Pippel M."/>
            <person name="Hughes G.M."/>
            <person name="Lavrichenko K."/>
            <person name="Devanna P."/>
            <person name="Winkler S."/>
            <person name="Jermiin L.S."/>
            <person name="Skirmuntt E.C."/>
            <person name="Katzourakis A."/>
            <person name="Burkitt-Gray L."/>
            <person name="Ray D.A."/>
            <person name="Sullivan K.A.M."/>
            <person name="Roscito J.G."/>
            <person name="Kirilenko B.M."/>
            <person name="Davalos L.M."/>
            <person name="Corthals A.P."/>
            <person name="Power M.L."/>
            <person name="Jones G."/>
            <person name="Ransome R.D."/>
            <person name="Dechmann D.K.N."/>
            <person name="Locatelli A.G."/>
            <person name="Puechmaille S.J."/>
            <person name="Fedrigo O."/>
            <person name="Jarvis E.D."/>
            <person name="Hiller M."/>
            <person name="Vernes S.C."/>
            <person name="Myers E.W."/>
            <person name="Teeling E.C."/>
        </authorList>
    </citation>
    <scope>NUCLEOTIDE SEQUENCE [LARGE SCALE GENOMIC DNA]</scope>
    <source>
        <strain evidence="3">MRouAeg1</strain>
        <tissue evidence="3">Muscle</tissue>
    </source>
</reference>
<organism evidence="3 4">
    <name type="scientific">Rousettus aegyptiacus</name>
    <name type="common">Egyptian fruit bat</name>
    <name type="synonym">Pteropus aegyptiacus</name>
    <dbReference type="NCBI Taxonomy" id="9407"/>
    <lineage>
        <taxon>Eukaryota</taxon>
        <taxon>Metazoa</taxon>
        <taxon>Chordata</taxon>
        <taxon>Craniata</taxon>
        <taxon>Vertebrata</taxon>
        <taxon>Euteleostomi</taxon>
        <taxon>Mammalia</taxon>
        <taxon>Eutheria</taxon>
        <taxon>Laurasiatheria</taxon>
        <taxon>Chiroptera</taxon>
        <taxon>Yinpterochiroptera</taxon>
        <taxon>Pteropodoidea</taxon>
        <taxon>Pteropodidae</taxon>
        <taxon>Rousettinae</taxon>
        <taxon>Rousettus</taxon>
    </lineage>
</organism>
<protein>
    <recommendedName>
        <fullName evidence="2">L1 transposable element RRM domain-containing protein</fullName>
    </recommendedName>
</protein>
<dbReference type="AlphaFoldDB" id="A0A7J8FIN5"/>
<dbReference type="InterPro" id="IPR004244">
    <property type="entry name" value="Transposase_22"/>
</dbReference>
<dbReference type="Gene3D" id="3.30.70.1820">
    <property type="entry name" value="L1 transposable element, RRM domain"/>
    <property type="match status" value="1"/>
</dbReference>
<feature type="compositionally biased region" description="Basic and acidic residues" evidence="1">
    <location>
        <begin position="31"/>
        <end position="45"/>
    </location>
</feature>
<dbReference type="Pfam" id="PF02994">
    <property type="entry name" value="Transposase_22"/>
    <property type="match status" value="1"/>
</dbReference>
<sequence length="134" mass="16072">MEIEIIKWNQSEMKNILSEMKRILKGIGRVDEERDQTTDIEDGKAKNTQSEWQEKSNQEYNNNLRSLWDKIKGNNIRLTEVPEEEEQEVEYRFEEIMTENFLSLVKEIDIQPQEAQRVPPKMNPMRPTQRHIII</sequence>
<dbReference type="PANTHER" id="PTHR11505">
    <property type="entry name" value="L1 TRANSPOSABLE ELEMENT-RELATED"/>
    <property type="match status" value="1"/>
</dbReference>
<keyword evidence="4" id="KW-1185">Reference proteome</keyword>
<dbReference type="InterPro" id="IPR043636">
    <property type="entry name" value="L1_RRM_dom"/>
</dbReference>
<name>A0A7J8FIN5_ROUAE</name>
<proteinExistence type="predicted"/>
<accession>A0A7J8FIN5</accession>
<feature type="domain" description="L1 transposable element RRM" evidence="2">
    <location>
        <begin position="75"/>
        <end position="134"/>
    </location>
</feature>
<evidence type="ECO:0000313" key="3">
    <source>
        <dbReference type="EMBL" id="KAF6447568.1"/>
    </source>
</evidence>
<dbReference type="EMBL" id="JACASE010000007">
    <property type="protein sequence ID" value="KAF6447568.1"/>
    <property type="molecule type" value="Genomic_DNA"/>
</dbReference>
<comment type="caution">
    <text evidence="3">The sequence shown here is derived from an EMBL/GenBank/DDBJ whole genome shotgun (WGS) entry which is preliminary data.</text>
</comment>
<evidence type="ECO:0000313" key="4">
    <source>
        <dbReference type="Proteomes" id="UP000593571"/>
    </source>
</evidence>
<gene>
    <name evidence="3" type="ORF">HJG63_011995</name>
</gene>
<evidence type="ECO:0000259" key="2">
    <source>
        <dbReference type="Pfam" id="PF02994"/>
    </source>
</evidence>
<dbReference type="Proteomes" id="UP000593571">
    <property type="component" value="Unassembled WGS sequence"/>
</dbReference>
<feature type="region of interest" description="Disordered" evidence="1">
    <location>
        <begin position="31"/>
        <end position="57"/>
    </location>
</feature>